<feature type="signal peptide" evidence="1">
    <location>
        <begin position="1"/>
        <end position="32"/>
    </location>
</feature>
<dbReference type="RefSeq" id="WP_086471389.1">
    <property type="nucleotide sequence ID" value="NZ_FXWK01000002.1"/>
</dbReference>
<dbReference type="InterPro" id="IPR018725">
    <property type="entry name" value="DUF2259_secreted"/>
</dbReference>
<organism evidence="2 3">
    <name type="scientific">Devosia lucknowensis</name>
    <dbReference type="NCBI Taxonomy" id="1096929"/>
    <lineage>
        <taxon>Bacteria</taxon>
        <taxon>Pseudomonadati</taxon>
        <taxon>Pseudomonadota</taxon>
        <taxon>Alphaproteobacteria</taxon>
        <taxon>Hyphomicrobiales</taxon>
        <taxon>Devosiaceae</taxon>
        <taxon>Devosia</taxon>
    </lineage>
</organism>
<keyword evidence="3" id="KW-1185">Reference proteome</keyword>
<gene>
    <name evidence="2" type="ORF">SAMN06295905_3037</name>
</gene>
<sequence length="250" mass="26759">MNWTRPNAAVAATARLAASGIAFLALALPAFAGDRALIDYIGYSEDFRYFAFEEFGIQDGSGFAYSSIYVVDLSADSWVVGTPIRFQAESEETTMQSVRATVAQNAAGHFEEFRIDVPVEIAALIGDGAPNTDAKTLDFGAPGYLPGTVSGDYSLSLKTYDTTATSPCSDWFGIDPQGYELTIADSGTQRLVHRDANLPRSRGCPTDYRIHSVVMPFGGVTLSNAVAIISVYPGGFEGPDRRFLAVPLGL</sequence>
<dbReference type="AlphaFoldDB" id="A0A1Y6GBB0"/>
<dbReference type="OrthoDB" id="65722at2"/>
<evidence type="ECO:0000313" key="2">
    <source>
        <dbReference type="EMBL" id="SMQ85747.1"/>
    </source>
</evidence>
<feature type="chain" id="PRO_5011003565" evidence="1">
    <location>
        <begin position="33"/>
        <end position="250"/>
    </location>
</feature>
<dbReference type="EMBL" id="FXWK01000002">
    <property type="protein sequence ID" value="SMQ85747.1"/>
    <property type="molecule type" value="Genomic_DNA"/>
</dbReference>
<evidence type="ECO:0000256" key="1">
    <source>
        <dbReference type="SAM" id="SignalP"/>
    </source>
</evidence>
<protein>
    <submittedName>
        <fullName evidence="2">Predicted secreted protein</fullName>
    </submittedName>
</protein>
<name>A0A1Y6GBB0_9HYPH</name>
<keyword evidence="1" id="KW-0732">Signal</keyword>
<accession>A0A1Y6GBB0</accession>
<dbReference type="Proteomes" id="UP000194474">
    <property type="component" value="Unassembled WGS sequence"/>
</dbReference>
<proteinExistence type="predicted"/>
<dbReference type="Pfam" id="PF10016">
    <property type="entry name" value="DUF2259"/>
    <property type="match status" value="1"/>
</dbReference>
<reference evidence="3" key="1">
    <citation type="submission" date="2017-04" db="EMBL/GenBank/DDBJ databases">
        <authorList>
            <person name="Varghese N."/>
            <person name="Submissions S."/>
        </authorList>
    </citation>
    <scope>NUCLEOTIDE SEQUENCE [LARGE SCALE GENOMIC DNA]</scope>
</reference>
<evidence type="ECO:0000313" key="3">
    <source>
        <dbReference type="Proteomes" id="UP000194474"/>
    </source>
</evidence>